<feature type="compositionally biased region" description="Low complexity" evidence="2">
    <location>
        <begin position="58"/>
        <end position="68"/>
    </location>
</feature>
<gene>
    <name evidence="3" type="ORF">EXIGLDRAFT_736180</name>
</gene>
<feature type="compositionally biased region" description="Pro residues" evidence="2">
    <location>
        <begin position="46"/>
        <end position="57"/>
    </location>
</feature>
<keyword evidence="1" id="KW-0175">Coiled coil</keyword>
<organism evidence="3 4">
    <name type="scientific">Exidia glandulosa HHB12029</name>
    <dbReference type="NCBI Taxonomy" id="1314781"/>
    <lineage>
        <taxon>Eukaryota</taxon>
        <taxon>Fungi</taxon>
        <taxon>Dikarya</taxon>
        <taxon>Basidiomycota</taxon>
        <taxon>Agaricomycotina</taxon>
        <taxon>Agaricomycetes</taxon>
        <taxon>Auriculariales</taxon>
        <taxon>Exidiaceae</taxon>
        <taxon>Exidia</taxon>
    </lineage>
</organism>
<proteinExistence type="predicted"/>
<dbReference type="Proteomes" id="UP000077266">
    <property type="component" value="Unassembled WGS sequence"/>
</dbReference>
<name>A0A165JK04_EXIGL</name>
<keyword evidence="4" id="KW-1185">Reference proteome</keyword>
<feature type="compositionally biased region" description="Polar residues" evidence="2">
    <location>
        <begin position="29"/>
        <end position="39"/>
    </location>
</feature>
<sequence>MPPPDPRQSDRTARLAALTNAHANGGSVAGSSRSQQSPIHLQAPSYPNPYPQPPSIIPPSRNQSYNSSPQPPPSSSRAPAAARSPAARPGKEYMTAAEEKRQLEAELVSEAVCASLRAVDPEEWRAKAEASWRAQATSVPTPAKVRKGERLELEAQELSAMAEEWRLRAEEAWERHLLEGDDDTMREMKDAQRRAKKYEAKMMDKLALLAVEEAEEEEFRQEAEIVAAAAVPAPVPGSRPSSGQPRPPQADSRPSSGQPRPPQPQRTDSAEDRHQAALEELARRRQAQEAVNAQRRALETRRAHRTAYTKAWETLQHSINAYASATPFLPSQTLPLTFRSFPWPAFTPISRPADLNRHTVLDFVYDGEVDEGRRRERVRNALKTWSPAGDKFASRVLRNVEVASRDDVLEGHAMVVRILNGELAKLE</sequence>
<feature type="compositionally biased region" description="Low complexity" evidence="2">
    <location>
        <begin position="231"/>
        <end position="244"/>
    </location>
</feature>
<reference evidence="3 4" key="1">
    <citation type="journal article" date="2016" name="Mol. Biol. Evol.">
        <title>Comparative Genomics of Early-Diverging Mushroom-Forming Fungi Provides Insights into the Origins of Lignocellulose Decay Capabilities.</title>
        <authorList>
            <person name="Nagy L.G."/>
            <person name="Riley R."/>
            <person name="Tritt A."/>
            <person name="Adam C."/>
            <person name="Daum C."/>
            <person name="Floudas D."/>
            <person name="Sun H."/>
            <person name="Yadav J.S."/>
            <person name="Pangilinan J."/>
            <person name="Larsson K.H."/>
            <person name="Matsuura K."/>
            <person name="Barry K."/>
            <person name="Labutti K."/>
            <person name="Kuo R."/>
            <person name="Ohm R.A."/>
            <person name="Bhattacharya S.S."/>
            <person name="Shirouzu T."/>
            <person name="Yoshinaga Y."/>
            <person name="Martin F.M."/>
            <person name="Grigoriev I.V."/>
            <person name="Hibbett D.S."/>
        </authorList>
    </citation>
    <scope>NUCLEOTIDE SEQUENCE [LARGE SCALE GENOMIC DNA]</scope>
    <source>
        <strain evidence="3 4">HHB12029</strain>
    </source>
</reference>
<feature type="region of interest" description="Disordered" evidence="2">
    <location>
        <begin position="1"/>
        <end position="98"/>
    </location>
</feature>
<evidence type="ECO:0000256" key="2">
    <source>
        <dbReference type="SAM" id="MobiDB-lite"/>
    </source>
</evidence>
<evidence type="ECO:0000313" key="4">
    <source>
        <dbReference type="Proteomes" id="UP000077266"/>
    </source>
</evidence>
<feature type="compositionally biased region" description="Low complexity" evidence="2">
    <location>
        <begin position="75"/>
        <end position="88"/>
    </location>
</feature>
<dbReference type="OrthoDB" id="412109at2759"/>
<feature type="coiled-coil region" evidence="1">
    <location>
        <begin position="148"/>
        <end position="208"/>
    </location>
</feature>
<evidence type="ECO:0000313" key="3">
    <source>
        <dbReference type="EMBL" id="KZV94952.1"/>
    </source>
</evidence>
<dbReference type="STRING" id="1314781.A0A165JK04"/>
<dbReference type="EMBL" id="KV425965">
    <property type="protein sequence ID" value="KZV94952.1"/>
    <property type="molecule type" value="Genomic_DNA"/>
</dbReference>
<dbReference type="InParanoid" id="A0A165JK04"/>
<dbReference type="AlphaFoldDB" id="A0A165JK04"/>
<protein>
    <submittedName>
        <fullName evidence="3">Uncharacterized protein</fullName>
    </submittedName>
</protein>
<evidence type="ECO:0000256" key="1">
    <source>
        <dbReference type="SAM" id="Coils"/>
    </source>
</evidence>
<feature type="region of interest" description="Disordered" evidence="2">
    <location>
        <begin position="231"/>
        <end position="274"/>
    </location>
</feature>
<accession>A0A165JK04</accession>